<dbReference type="InterPro" id="IPR017972">
    <property type="entry name" value="Cyt_P450_CS"/>
</dbReference>
<organism evidence="9 10">
    <name type="scientific">Panicum virgatum</name>
    <name type="common">Blackwell switchgrass</name>
    <dbReference type="NCBI Taxonomy" id="38727"/>
    <lineage>
        <taxon>Eukaryota</taxon>
        <taxon>Viridiplantae</taxon>
        <taxon>Streptophyta</taxon>
        <taxon>Embryophyta</taxon>
        <taxon>Tracheophyta</taxon>
        <taxon>Spermatophyta</taxon>
        <taxon>Magnoliopsida</taxon>
        <taxon>Liliopsida</taxon>
        <taxon>Poales</taxon>
        <taxon>Poaceae</taxon>
        <taxon>PACMAD clade</taxon>
        <taxon>Panicoideae</taxon>
        <taxon>Panicodae</taxon>
        <taxon>Paniceae</taxon>
        <taxon>Panicinae</taxon>
        <taxon>Panicum</taxon>
        <taxon>Panicum sect. Hiantes</taxon>
    </lineage>
</organism>
<keyword evidence="2 6" id="KW-0349">Heme</keyword>
<dbReference type="InterPro" id="IPR002401">
    <property type="entry name" value="Cyt_P450_E_grp-I"/>
</dbReference>
<comment type="cofactor">
    <cofactor evidence="6">
        <name>heme</name>
        <dbReference type="ChEBI" id="CHEBI:30413"/>
    </cofactor>
</comment>
<evidence type="ECO:0000256" key="6">
    <source>
        <dbReference type="PIRSR" id="PIRSR602401-1"/>
    </source>
</evidence>
<dbReference type="EMBL" id="CM029049">
    <property type="protein sequence ID" value="KAG2575413.1"/>
    <property type="molecule type" value="Genomic_DNA"/>
</dbReference>
<dbReference type="CDD" id="cd20618">
    <property type="entry name" value="CYP71_clan"/>
    <property type="match status" value="1"/>
</dbReference>
<gene>
    <name evidence="9" type="ORF">PVAP13_7KG380500</name>
</gene>
<dbReference type="PRINTS" id="PR00385">
    <property type="entry name" value="P450"/>
</dbReference>
<name>A0A8T0QQN4_PANVG</name>
<dbReference type="PRINTS" id="PR00463">
    <property type="entry name" value="EP450I"/>
</dbReference>
<dbReference type="InterPro" id="IPR036396">
    <property type="entry name" value="Cyt_P450_sf"/>
</dbReference>
<evidence type="ECO:0000256" key="7">
    <source>
        <dbReference type="RuleBase" id="RU000461"/>
    </source>
</evidence>
<keyword evidence="5 6" id="KW-0408">Iron</keyword>
<dbReference type="Pfam" id="PF00067">
    <property type="entry name" value="p450"/>
    <property type="match status" value="1"/>
</dbReference>
<keyword evidence="3 6" id="KW-0479">Metal-binding</keyword>
<dbReference type="PROSITE" id="PS00086">
    <property type="entry name" value="CYTOCHROME_P450"/>
    <property type="match status" value="1"/>
</dbReference>
<keyword evidence="10" id="KW-1185">Reference proteome</keyword>
<keyword evidence="8" id="KW-0472">Membrane</keyword>
<keyword evidence="4 7" id="KW-0560">Oxidoreductase</keyword>
<accession>A0A8T0QQN4</accession>
<evidence type="ECO:0000256" key="3">
    <source>
        <dbReference type="ARBA" id="ARBA00022723"/>
    </source>
</evidence>
<dbReference type="PANTHER" id="PTHR47944:SF6">
    <property type="entry name" value="CYTOCHROME P450 84A1"/>
    <property type="match status" value="1"/>
</dbReference>
<sequence>MLHVFGRIILGPNVSPATPIHVRTVHSPHTADLSSEGRTTIDTDTGGRNRAITAGRMQIQIPGQHRSECTMPAPIISSTHRSSILMVHARVLHPTRPMMMELPAPSPTTSFLAVVLAAALFLASILRLRGRAARKYNLPPGPRPWPVIGNLDLLGPLPHHSARDLSARHGSLMSLRLGSFPAVVASSPDMARFFLKTRDLAFVDRPRTAAGKYISYNYSGLFSSPYGAYWRQGRKLWQAELFNARRLASLEHVRGEEVRSMLSDLRAAAAAAAAAVALREHLFMVNLNVISRMVLGRKYIVDGAGSPFTPEEFRWMIDEIFFLHGVLNVGDVIPWLGWLDPQGYVKRMKRLAKMVDRFLEHVLDEHNERRRREGEGFLARDMVDVLLELADDPNLEVPIHRDCVKGFILDLIGGGTDTSAVTVEWAMSELLMNPDVLAKATEELDRVIGRGRLVEEEDMPNLPYVEAVVKETMRLHPVAPLLTPRLSREDVSVGGYDIPAGTRILINIWAIGRDPAVWEAPMEFRPERFIGRGGGVDVKGQDFELLPFGSGRRMCPGIGLGLKMVHMILANLLHAFAWRLPDGVAAEELSMEETFGLTVPRRVPLEAVAEPKCPEACRFGSPLCCALRHADLASTCV</sequence>
<dbReference type="Gene3D" id="1.10.630.10">
    <property type="entry name" value="Cytochrome P450"/>
    <property type="match status" value="1"/>
</dbReference>
<keyword evidence="8" id="KW-1133">Transmembrane helix</keyword>
<evidence type="ECO:0000256" key="8">
    <source>
        <dbReference type="SAM" id="Phobius"/>
    </source>
</evidence>
<dbReference type="Proteomes" id="UP000823388">
    <property type="component" value="Chromosome 7K"/>
</dbReference>
<keyword evidence="7" id="KW-0503">Monooxygenase</keyword>
<feature type="binding site" description="axial binding residue" evidence="6">
    <location>
        <position position="555"/>
    </location>
    <ligand>
        <name>heme</name>
        <dbReference type="ChEBI" id="CHEBI:30413"/>
    </ligand>
    <ligandPart>
        <name>Fe</name>
        <dbReference type="ChEBI" id="CHEBI:18248"/>
    </ligandPart>
</feature>
<comment type="caution">
    <text evidence="9">The sequence shown here is derived from an EMBL/GenBank/DDBJ whole genome shotgun (WGS) entry which is preliminary data.</text>
</comment>
<evidence type="ECO:0000313" key="10">
    <source>
        <dbReference type="Proteomes" id="UP000823388"/>
    </source>
</evidence>
<reference evidence="9 10" key="1">
    <citation type="submission" date="2020-05" db="EMBL/GenBank/DDBJ databases">
        <title>WGS assembly of Panicum virgatum.</title>
        <authorList>
            <person name="Lovell J.T."/>
            <person name="Jenkins J."/>
            <person name="Shu S."/>
            <person name="Juenger T.E."/>
            <person name="Schmutz J."/>
        </authorList>
    </citation>
    <scope>NUCLEOTIDE SEQUENCE [LARGE SCALE GENOMIC DNA]</scope>
    <source>
        <strain evidence="10">cv. AP13</strain>
    </source>
</reference>
<feature type="transmembrane region" description="Helical" evidence="8">
    <location>
        <begin position="108"/>
        <end position="128"/>
    </location>
</feature>
<keyword evidence="8" id="KW-0812">Transmembrane</keyword>
<dbReference type="GO" id="GO:0020037">
    <property type="term" value="F:heme binding"/>
    <property type="evidence" value="ECO:0007669"/>
    <property type="project" value="InterPro"/>
</dbReference>
<evidence type="ECO:0000256" key="4">
    <source>
        <dbReference type="ARBA" id="ARBA00023002"/>
    </source>
</evidence>
<evidence type="ECO:0000256" key="2">
    <source>
        <dbReference type="ARBA" id="ARBA00022617"/>
    </source>
</evidence>
<dbReference type="GO" id="GO:0005506">
    <property type="term" value="F:iron ion binding"/>
    <property type="evidence" value="ECO:0007669"/>
    <property type="project" value="InterPro"/>
</dbReference>
<dbReference type="PANTHER" id="PTHR47944">
    <property type="entry name" value="CYTOCHROME P450 98A9"/>
    <property type="match status" value="1"/>
</dbReference>
<dbReference type="FunFam" id="1.10.630.10:FF:000038">
    <property type="entry name" value="Cytochrome P450 84A1"/>
    <property type="match status" value="1"/>
</dbReference>
<dbReference type="GO" id="GO:0004497">
    <property type="term" value="F:monooxygenase activity"/>
    <property type="evidence" value="ECO:0007669"/>
    <property type="project" value="UniProtKB-KW"/>
</dbReference>
<dbReference type="GO" id="GO:0016705">
    <property type="term" value="F:oxidoreductase activity, acting on paired donors, with incorporation or reduction of molecular oxygen"/>
    <property type="evidence" value="ECO:0007669"/>
    <property type="project" value="InterPro"/>
</dbReference>
<dbReference type="SUPFAM" id="SSF48264">
    <property type="entry name" value="Cytochrome P450"/>
    <property type="match status" value="1"/>
</dbReference>
<evidence type="ECO:0000256" key="5">
    <source>
        <dbReference type="ARBA" id="ARBA00023004"/>
    </source>
</evidence>
<dbReference type="AlphaFoldDB" id="A0A8T0QQN4"/>
<evidence type="ECO:0000256" key="1">
    <source>
        <dbReference type="ARBA" id="ARBA00010617"/>
    </source>
</evidence>
<dbReference type="InterPro" id="IPR001128">
    <property type="entry name" value="Cyt_P450"/>
</dbReference>
<comment type="similarity">
    <text evidence="1 7">Belongs to the cytochrome P450 family.</text>
</comment>
<evidence type="ECO:0000313" key="9">
    <source>
        <dbReference type="EMBL" id="KAG2575413.1"/>
    </source>
</evidence>
<protein>
    <submittedName>
        <fullName evidence="9">Uncharacterized protein</fullName>
    </submittedName>
</protein>
<proteinExistence type="inferred from homology"/>